<accession>A0A251SEP0</accession>
<feature type="compositionally biased region" description="Polar residues" evidence="1">
    <location>
        <begin position="1"/>
        <end position="23"/>
    </location>
</feature>
<evidence type="ECO:0000313" key="3">
    <source>
        <dbReference type="EMBL" id="OTF97021.1"/>
    </source>
</evidence>
<reference evidence="3" key="2">
    <citation type="submission" date="2017-02" db="EMBL/GenBank/DDBJ databases">
        <title>Sunflower complete genome.</title>
        <authorList>
            <person name="Langlade N."/>
            <person name="Munos S."/>
        </authorList>
    </citation>
    <scope>NUCLEOTIDE SEQUENCE [LARGE SCALE GENOMIC DNA]</scope>
    <source>
        <tissue evidence="3">Leaves</tissue>
    </source>
</reference>
<evidence type="ECO:0000256" key="1">
    <source>
        <dbReference type="SAM" id="MobiDB-lite"/>
    </source>
</evidence>
<dbReference type="Proteomes" id="UP000215914">
    <property type="component" value="Chromosome 14"/>
</dbReference>
<reference evidence="2" key="3">
    <citation type="submission" date="2020-06" db="EMBL/GenBank/DDBJ databases">
        <title>Helianthus annuus Genome sequencing and assembly Release 2.</title>
        <authorList>
            <person name="Gouzy J."/>
            <person name="Langlade N."/>
            <person name="Munos S."/>
        </authorList>
    </citation>
    <scope>NUCLEOTIDE SEQUENCE</scope>
    <source>
        <tissue evidence="2">Leaves</tissue>
    </source>
</reference>
<feature type="region of interest" description="Disordered" evidence="1">
    <location>
        <begin position="1"/>
        <end position="29"/>
    </location>
</feature>
<dbReference type="Gramene" id="mRNA:HanXRQr2_Chr14g0623611">
    <property type="protein sequence ID" value="mRNA:HanXRQr2_Chr14g0623611"/>
    <property type="gene ID" value="HanXRQr2_Chr14g0623611"/>
</dbReference>
<evidence type="ECO:0000313" key="4">
    <source>
        <dbReference type="Proteomes" id="UP000215914"/>
    </source>
</evidence>
<reference evidence="2 4" key="1">
    <citation type="journal article" date="2017" name="Nature">
        <title>The sunflower genome provides insights into oil metabolism, flowering and Asterid evolution.</title>
        <authorList>
            <person name="Badouin H."/>
            <person name="Gouzy J."/>
            <person name="Grassa C.J."/>
            <person name="Murat F."/>
            <person name="Staton S.E."/>
            <person name="Cottret L."/>
            <person name="Lelandais-Briere C."/>
            <person name="Owens G.L."/>
            <person name="Carrere S."/>
            <person name="Mayjonade B."/>
            <person name="Legrand L."/>
            <person name="Gill N."/>
            <person name="Kane N.C."/>
            <person name="Bowers J.E."/>
            <person name="Hubner S."/>
            <person name="Bellec A."/>
            <person name="Berard A."/>
            <person name="Berges H."/>
            <person name="Blanchet N."/>
            <person name="Boniface M.C."/>
            <person name="Brunel D."/>
            <person name="Catrice O."/>
            <person name="Chaidir N."/>
            <person name="Claudel C."/>
            <person name="Donnadieu C."/>
            <person name="Faraut T."/>
            <person name="Fievet G."/>
            <person name="Helmstetter N."/>
            <person name="King M."/>
            <person name="Knapp S.J."/>
            <person name="Lai Z."/>
            <person name="Le Paslier M.C."/>
            <person name="Lippi Y."/>
            <person name="Lorenzon L."/>
            <person name="Mandel J.R."/>
            <person name="Marage G."/>
            <person name="Marchand G."/>
            <person name="Marquand E."/>
            <person name="Bret-Mestries E."/>
            <person name="Morien E."/>
            <person name="Nambeesan S."/>
            <person name="Nguyen T."/>
            <person name="Pegot-Espagnet P."/>
            <person name="Pouilly N."/>
            <person name="Raftis F."/>
            <person name="Sallet E."/>
            <person name="Schiex T."/>
            <person name="Thomas J."/>
            <person name="Vandecasteele C."/>
            <person name="Vares D."/>
            <person name="Vear F."/>
            <person name="Vautrin S."/>
            <person name="Crespi M."/>
            <person name="Mangin B."/>
            <person name="Burke J.M."/>
            <person name="Salse J."/>
            <person name="Munos S."/>
            <person name="Vincourt P."/>
            <person name="Rieseberg L.H."/>
            <person name="Langlade N.B."/>
        </authorList>
    </citation>
    <scope>NUCLEOTIDE SEQUENCE [LARGE SCALE GENOMIC DNA]</scope>
    <source>
        <strain evidence="4">cv. SF193</strain>
        <tissue evidence="2">Leaves</tissue>
    </source>
</reference>
<name>A0A251SEP0_HELAN</name>
<feature type="compositionally biased region" description="Polar residues" evidence="1">
    <location>
        <begin position="42"/>
        <end position="54"/>
    </location>
</feature>
<sequence length="73" mass="8104">MGHKPSSNTPSNLSASQPQTQEPFSEEFVNSLFQTPTFLNQLDNYLGSKGNQTANDDDSDNIFDNEDEDDFDG</sequence>
<proteinExistence type="predicted"/>
<feature type="region of interest" description="Disordered" evidence="1">
    <location>
        <begin position="42"/>
        <end position="73"/>
    </location>
</feature>
<protein>
    <submittedName>
        <fullName evidence="3">Uncharacterized protein</fullName>
    </submittedName>
</protein>
<dbReference type="EMBL" id="CM007903">
    <property type="protein sequence ID" value="OTF97021.1"/>
    <property type="molecule type" value="Genomic_DNA"/>
</dbReference>
<feature type="compositionally biased region" description="Acidic residues" evidence="1">
    <location>
        <begin position="55"/>
        <end position="73"/>
    </location>
</feature>
<dbReference type="EMBL" id="MNCJ02000329">
    <property type="protein sequence ID" value="KAF5767376.1"/>
    <property type="molecule type" value="Genomic_DNA"/>
</dbReference>
<organism evidence="3 4">
    <name type="scientific">Helianthus annuus</name>
    <name type="common">Common sunflower</name>
    <dbReference type="NCBI Taxonomy" id="4232"/>
    <lineage>
        <taxon>Eukaryota</taxon>
        <taxon>Viridiplantae</taxon>
        <taxon>Streptophyta</taxon>
        <taxon>Embryophyta</taxon>
        <taxon>Tracheophyta</taxon>
        <taxon>Spermatophyta</taxon>
        <taxon>Magnoliopsida</taxon>
        <taxon>eudicotyledons</taxon>
        <taxon>Gunneridae</taxon>
        <taxon>Pentapetalae</taxon>
        <taxon>asterids</taxon>
        <taxon>campanulids</taxon>
        <taxon>Asterales</taxon>
        <taxon>Asteraceae</taxon>
        <taxon>Asteroideae</taxon>
        <taxon>Heliantheae alliance</taxon>
        <taxon>Heliantheae</taxon>
        <taxon>Helianthus</taxon>
    </lineage>
</organism>
<evidence type="ECO:0000313" key="2">
    <source>
        <dbReference type="EMBL" id="KAF5767376.1"/>
    </source>
</evidence>
<keyword evidence="4" id="KW-1185">Reference proteome</keyword>
<gene>
    <name evidence="3" type="ORF">HannXRQ_Chr14g0429961</name>
    <name evidence="2" type="ORF">HanXRQr2_Chr14g0623611</name>
</gene>
<dbReference type="AlphaFoldDB" id="A0A251SEP0"/>
<dbReference type="InParanoid" id="A0A251SEP0"/>